<organism evidence="4">
    <name type="scientific">Candidatus Kentrum sp. DK</name>
    <dbReference type="NCBI Taxonomy" id="2126562"/>
    <lineage>
        <taxon>Bacteria</taxon>
        <taxon>Pseudomonadati</taxon>
        <taxon>Pseudomonadota</taxon>
        <taxon>Gammaproteobacteria</taxon>
        <taxon>Candidatus Kentrum</taxon>
    </lineage>
</organism>
<dbReference type="InterPro" id="IPR011055">
    <property type="entry name" value="Dup_hybrid_motif"/>
</dbReference>
<keyword evidence="2" id="KW-1133">Transmembrane helix</keyword>
<name>A0A450TB09_9GAMM</name>
<proteinExistence type="predicted"/>
<accession>A0A450TB09</accession>
<dbReference type="GO" id="GO:0004222">
    <property type="term" value="F:metalloendopeptidase activity"/>
    <property type="evidence" value="ECO:0007669"/>
    <property type="project" value="TreeGrafter"/>
</dbReference>
<feature type="transmembrane region" description="Helical" evidence="2">
    <location>
        <begin position="46"/>
        <end position="69"/>
    </location>
</feature>
<keyword evidence="1" id="KW-0175">Coiled coil</keyword>
<dbReference type="Gene3D" id="6.10.250.3150">
    <property type="match status" value="1"/>
</dbReference>
<feature type="domain" description="M23ase beta-sheet core" evidence="3">
    <location>
        <begin position="330"/>
        <end position="423"/>
    </location>
</feature>
<dbReference type="FunFam" id="2.70.70.10:FF:000003">
    <property type="entry name" value="Murein hydrolase activator EnvC"/>
    <property type="match status" value="1"/>
</dbReference>
<dbReference type="CDD" id="cd12797">
    <property type="entry name" value="M23_peptidase"/>
    <property type="match status" value="1"/>
</dbReference>
<dbReference type="Gene3D" id="2.70.70.10">
    <property type="entry name" value="Glucose Permease (Domain IIA)"/>
    <property type="match status" value="1"/>
</dbReference>
<protein>
    <submittedName>
        <fullName evidence="4">Septal ring factor EnvC, activator of murein hydrolases AmiA and AmiB</fullName>
    </submittedName>
</protein>
<gene>
    <name evidence="4" type="ORF">BECKDK2373B_GA0170837_11312</name>
</gene>
<keyword evidence="4" id="KW-0378">Hydrolase</keyword>
<evidence type="ECO:0000259" key="3">
    <source>
        <dbReference type="Pfam" id="PF01551"/>
    </source>
</evidence>
<dbReference type="Pfam" id="PF01551">
    <property type="entry name" value="Peptidase_M23"/>
    <property type="match status" value="1"/>
</dbReference>
<dbReference type="PANTHER" id="PTHR21666:SF270">
    <property type="entry name" value="MUREIN HYDROLASE ACTIVATOR ENVC"/>
    <property type="match status" value="1"/>
</dbReference>
<evidence type="ECO:0000256" key="2">
    <source>
        <dbReference type="SAM" id="Phobius"/>
    </source>
</evidence>
<sequence>MPCELYAKVASHPLTALKTSSKCSFIPYKLRFLDHFCLVMKHNSSFAVAFCVKNLIAFLLCILLGTLAVGASSSTTREEAETELGALQKIIRAVSARLGHARSKRDIAQEKLRDAEVAIGRMTKEFRNIENQLEAQKRQLEKLRHERDRQTKALVMQRDDLARRIRLSYAMGRQDYVKLFLNQENPSNLARMMTYYRYFNQARADRIEATRLHLARIEGLEEEIDKETASLMTLRDTKKKAKGNLKRLADRRKTVVIGLAREIDRGDQRLTRLQQNKARLERLITDIRQKSKPYGYHKPFRQLRGHLRWPTVGVILNDFGAKRGLGGLTWQGVMIAAKAGRPVRGIAHGQVIFSDWLRGFGLLLIVDHGDGYMSLYGHNKGLYKQEGDKVNPGEVIASVGNSGGKAEDALYFEIRHGGLPQDPAIWCK</sequence>
<keyword evidence="2" id="KW-0472">Membrane</keyword>
<keyword evidence="2" id="KW-0812">Transmembrane</keyword>
<dbReference type="AlphaFoldDB" id="A0A450TB09"/>
<reference evidence="4" key="1">
    <citation type="submission" date="2019-02" db="EMBL/GenBank/DDBJ databases">
        <authorList>
            <person name="Gruber-Vodicka R. H."/>
            <person name="Seah K. B. B."/>
        </authorList>
    </citation>
    <scope>NUCLEOTIDE SEQUENCE</scope>
    <source>
        <strain evidence="4">BECK_DK47</strain>
    </source>
</reference>
<dbReference type="InterPro" id="IPR050570">
    <property type="entry name" value="Cell_wall_metabolism_enzyme"/>
</dbReference>
<evidence type="ECO:0000313" key="4">
    <source>
        <dbReference type="EMBL" id="VFJ63947.1"/>
    </source>
</evidence>
<dbReference type="InterPro" id="IPR016047">
    <property type="entry name" value="M23ase_b-sheet_dom"/>
</dbReference>
<feature type="coiled-coil region" evidence="1">
    <location>
        <begin position="217"/>
        <end position="290"/>
    </location>
</feature>
<evidence type="ECO:0000256" key="1">
    <source>
        <dbReference type="SAM" id="Coils"/>
    </source>
</evidence>
<dbReference type="PANTHER" id="PTHR21666">
    <property type="entry name" value="PEPTIDASE-RELATED"/>
    <property type="match status" value="1"/>
</dbReference>
<dbReference type="EMBL" id="CAADEX010000131">
    <property type="protein sequence ID" value="VFJ63947.1"/>
    <property type="molecule type" value="Genomic_DNA"/>
</dbReference>
<feature type="coiled-coil region" evidence="1">
    <location>
        <begin position="77"/>
        <end position="153"/>
    </location>
</feature>
<dbReference type="SUPFAM" id="SSF51261">
    <property type="entry name" value="Duplicated hybrid motif"/>
    <property type="match status" value="1"/>
</dbReference>